<evidence type="ECO:0000256" key="4">
    <source>
        <dbReference type="ARBA" id="ARBA00022475"/>
    </source>
</evidence>
<dbReference type="InterPro" id="IPR002156">
    <property type="entry name" value="RNaseH_domain"/>
</dbReference>
<comment type="caution">
    <text evidence="11">The sequence shown here is derived from an EMBL/GenBank/DDBJ whole genome shotgun (WGS) entry which is preliminary data.</text>
</comment>
<evidence type="ECO:0000256" key="2">
    <source>
        <dbReference type="ARBA" id="ARBA00007651"/>
    </source>
</evidence>
<proteinExistence type="inferred from homology"/>
<comment type="similarity">
    <text evidence="2">Belongs to the Casparian strip membrane proteins (CASP) family.</text>
</comment>
<evidence type="ECO:0000256" key="7">
    <source>
        <dbReference type="ARBA" id="ARBA00023136"/>
    </source>
</evidence>
<feature type="transmembrane region" description="Helical" evidence="8">
    <location>
        <begin position="419"/>
        <end position="436"/>
    </location>
</feature>
<comment type="subunit">
    <text evidence="3">Homodimer and heterodimers.</text>
</comment>
<dbReference type="PANTHER" id="PTHR33573:SF17">
    <property type="entry name" value="CASP-LIKE PROTEIN 4D1"/>
    <property type="match status" value="1"/>
</dbReference>
<accession>A0AA39RI73</accession>
<evidence type="ECO:0000256" key="5">
    <source>
        <dbReference type="ARBA" id="ARBA00022692"/>
    </source>
</evidence>
<evidence type="ECO:0000259" key="10">
    <source>
        <dbReference type="Pfam" id="PF13456"/>
    </source>
</evidence>
<feature type="transmembrane region" description="Helical" evidence="8">
    <location>
        <begin position="471"/>
        <end position="491"/>
    </location>
</feature>
<name>A0AA39RI73_ACESA</name>
<evidence type="ECO:0000256" key="8">
    <source>
        <dbReference type="SAM" id="Phobius"/>
    </source>
</evidence>
<keyword evidence="12" id="KW-1185">Reference proteome</keyword>
<comment type="subcellular location">
    <subcellularLocation>
        <location evidence="1">Cell membrane</location>
        <topology evidence="1">Multi-pass membrane protein</topology>
    </subcellularLocation>
</comment>
<evidence type="ECO:0000256" key="1">
    <source>
        <dbReference type="ARBA" id="ARBA00004651"/>
    </source>
</evidence>
<feature type="domain" description="RNase H type-1" evidence="10">
    <location>
        <begin position="145"/>
        <end position="216"/>
    </location>
</feature>
<dbReference type="Pfam" id="PF13456">
    <property type="entry name" value="RVT_3"/>
    <property type="match status" value="1"/>
</dbReference>
<feature type="domain" description="Casparian strip membrane protein" evidence="9">
    <location>
        <begin position="331"/>
        <end position="435"/>
    </location>
</feature>
<dbReference type="Proteomes" id="UP001168877">
    <property type="component" value="Unassembled WGS sequence"/>
</dbReference>
<reference evidence="11" key="2">
    <citation type="submission" date="2023-06" db="EMBL/GenBank/DDBJ databases">
        <authorList>
            <person name="Swenson N.G."/>
            <person name="Wegrzyn J.L."/>
            <person name="Mcevoy S.L."/>
        </authorList>
    </citation>
    <scope>NUCLEOTIDE SEQUENCE</scope>
    <source>
        <strain evidence="11">NS2018</strain>
        <tissue evidence="11">Leaf</tissue>
    </source>
</reference>
<dbReference type="EMBL" id="JAUESC010000387">
    <property type="protein sequence ID" value="KAK0574144.1"/>
    <property type="molecule type" value="Genomic_DNA"/>
</dbReference>
<feature type="transmembrane region" description="Helical" evidence="8">
    <location>
        <begin position="373"/>
        <end position="398"/>
    </location>
</feature>
<keyword evidence="7 8" id="KW-0472">Membrane</keyword>
<keyword evidence="6 8" id="KW-1133">Transmembrane helix</keyword>
<dbReference type="InterPro" id="IPR006702">
    <property type="entry name" value="CASP_dom"/>
</dbReference>
<evidence type="ECO:0000313" key="11">
    <source>
        <dbReference type="EMBL" id="KAK0574144.1"/>
    </source>
</evidence>
<evidence type="ECO:0000256" key="6">
    <source>
        <dbReference type="ARBA" id="ARBA00022989"/>
    </source>
</evidence>
<sequence length="512" mass="56795">MTSSVCDGFRTANETTIHDLWNCKRFRDIRGEWNNKKGKLVGNFSNLLELLQVCTANKSLCEVELFCVVIWRIWFGRNSINHGQQVFIWKDVINWSEVFLSEFHKADPSLQRKPSFNVNKLTNKWMPPNEGMYKANCDIAADRINGKVGFGIVIRNSKGEVMASCAQSMVANFRIKTAKLFAVWKSIIFSGDCGLTPYSFELDEACIVKWIKSGCHRDSACEECIFASFSNRTKSIYEYHTKSHVVANISVYSRSFDLSSGYFSCHSCSTTNIFPGAGTTNIFPSTSSSAAVPTGVPSTDPINVLPVTSSSVSPPVCSTHNMVTRSKTGLVSIVLLRFITLAALAGSIVVLFLDKLTLDDGSKFTFKDIIAYRYVLATAAVGFVYTIIQIPFAIYHAIKEKRVFKNQFLPEFDFYADKMVAFLLATGVGAGFALTFELKKFVKDFFDSLKNLGTPGVDESDSALNKFLDKALFATGLLFLGFLCMAVLSIFSSINKITKNSSSSKSNRGCFD</sequence>
<organism evidence="11 12">
    <name type="scientific">Acer saccharum</name>
    <name type="common">Sugar maple</name>
    <dbReference type="NCBI Taxonomy" id="4024"/>
    <lineage>
        <taxon>Eukaryota</taxon>
        <taxon>Viridiplantae</taxon>
        <taxon>Streptophyta</taxon>
        <taxon>Embryophyta</taxon>
        <taxon>Tracheophyta</taxon>
        <taxon>Spermatophyta</taxon>
        <taxon>Magnoliopsida</taxon>
        <taxon>eudicotyledons</taxon>
        <taxon>Gunneridae</taxon>
        <taxon>Pentapetalae</taxon>
        <taxon>rosids</taxon>
        <taxon>malvids</taxon>
        <taxon>Sapindales</taxon>
        <taxon>Sapindaceae</taxon>
        <taxon>Hippocastanoideae</taxon>
        <taxon>Acereae</taxon>
        <taxon>Acer</taxon>
    </lineage>
</organism>
<dbReference type="GO" id="GO:0003676">
    <property type="term" value="F:nucleic acid binding"/>
    <property type="evidence" value="ECO:0007669"/>
    <property type="project" value="InterPro"/>
</dbReference>
<gene>
    <name evidence="11" type="ORF">LWI29_018839</name>
</gene>
<feature type="transmembrane region" description="Helical" evidence="8">
    <location>
        <begin position="330"/>
        <end position="353"/>
    </location>
</feature>
<evidence type="ECO:0000313" key="12">
    <source>
        <dbReference type="Proteomes" id="UP001168877"/>
    </source>
</evidence>
<protein>
    <recommendedName>
        <fullName evidence="13">CASP-like protein</fullName>
    </recommendedName>
</protein>
<dbReference type="Pfam" id="PF04535">
    <property type="entry name" value="CASP_dom"/>
    <property type="match status" value="1"/>
</dbReference>
<dbReference type="GO" id="GO:0005886">
    <property type="term" value="C:plasma membrane"/>
    <property type="evidence" value="ECO:0007669"/>
    <property type="project" value="UniProtKB-SubCell"/>
</dbReference>
<keyword evidence="4" id="KW-1003">Cell membrane</keyword>
<keyword evidence="5 8" id="KW-0812">Transmembrane</keyword>
<dbReference type="GO" id="GO:0004523">
    <property type="term" value="F:RNA-DNA hybrid ribonuclease activity"/>
    <property type="evidence" value="ECO:0007669"/>
    <property type="project" value="InterPro"/>
</dbReference>
<evidence type="ECO:0000256" key="3">
    <source>
        <dbReference type="ARBA" id="ARBA00011489"/>
    </source>
</evidence>
<dbReference type="PANTHER" id="PTHR33573">
    <property type="entry name" value="CASP-LIKE PROTEIN 4A4"/>
    <property type="match status" value="1"/>
</dbReference>
<reference evidence="11" key="1">
    <citation type="journal article" date="2022" name="Plant J.">
        <title>Strategies of tolerance reflected in two North American maple genomes.</title>
        <authorList>
            <person name="McEvoy S.L."/>
            <person name="Sezen U.U."/>
            <person name="Trouern-Trend A."/>
            <person name="McMahon S.M."/>
            <person name="Schaberg P.G."/>
            <person name="Yang J."/>
            <person name="Wegrzyn J.L."/>
            <person name="Swenson N.G."/>
        </authorList>
    </citation>
    <scope>NUCLEOTIDE SEQUENCE</scope>
    <source>
        <strain evidence="11">NS2018</strain>
    </source>
</reference>
<evidence type="ECO:0008006" key="13">
    <source>
        <dbReference type="Google" id="ProtNLM"/>
    </source>
</evidence>
<dbReference type="AlphaFoldDB" id="A0AA39RI73"/>
<evidence type="ECO:0000259" key="9">
    <source>
        <dbReference type="Pfam" id="PF04535"/>
    </source>
</evidence>